<dbReference type="AlphaFoldDB" id="A0A1I8MUQ0"/>
<evidence type="ECO:0008006" key="10">
    <source>
        <dbReference type="Google" id="ProtNLM"/>
    </source>
</evidence>
<dbReference type="VEuPathDB" id="VectorBase:MDOMA2_000354"/>
<evidence type="ECO:0000256" key="8">
    <source>
        <dbReference type="SAM" id="Phobius"/>
    </source>
</evidence>
<protein>
    <recommendedName>
        <fullName evidence="10">Ionotropic glutamate receptor L-glutamate and glycine-binding domain-containing protein</fullName>
    </recommendedName>
</protein>
<keyword evidence="2" id="KW-1003">Cell membrane</keyword>
<name>A0A1I8MUQ0_MUSDO</name>
<organism evidence="9">
    <name type="scientific">Musca domestica</name>
    <name type="common">House fly</name>
    <dbReference type="NCBI Taxonomy" id="7370"/>
    <lineage>
        <taxon>Eukaryota</taxon>
        <taxon>Metazoa</taxon>
        <taxon>Ecdysozoa</taxon>
        <taxon>Arthropoda</taxon>
        <taxon>Hexapoda</taxon>
        <taxon>Insecta</taxon>
        <taxon>Pterygota</taxon>
        <taxon>Neoptera</taxon>
        <taxon>Endopterygota</taxon>
        <taxon>Diptera</taxon>
        <taxon>Brachycera</taxon>
        <taxon>Muscomorpha</taxon>
        <taxon>Muscoidea</taxon>
        <taxon>Muscidae</taxon>
        <taxon>Musca</taxon>
    </lineage>
</organism>
<keyword evidence="7" id="KW-0325">Glycoprotein</keyword>
<evidence type="ECO:0000256" key="5">
    <source>
        <dbReference type="ARBA" id="ARBA00023136"/>
    </source>
</evidence>
<gene>
    <name evidence="9" type="primary">101889213</name>
</gene>
<sequence length="478" mass="56694">MESLKPVEKWRYLWQWCHKYGFFKSVLINFQAMEEVVIFQHYNYKEQEQITALSSGGEFWHVYVENGKNTHGYPIRVTLGNNPPRSLLWWSHEEAENPSRPHLHISGYYATILEIFAQQYNASLEYLIINPHKEYYNELDCLDRIRENRTDVCADAMIMGQGYIVTQPEEISHSYLMVPYDTPMDRFYYFVKPFQPQVWLWGELTSCYVTLMLSLVNRLQRGHWNFPQNYLNSMMASANLPFHLPLILGWRRKFLEIFMFICGFVLANWYLSLLSSLLSSRLYDRYISCLEDLQKHNLSIILSEYEYLFLKTSQLSPLISQQLQIVDNEFLLENRRNLRPEYAYYSQYDKNLFYLRQQIYMEKPKMRELTEYPINPVYGGIPMRPNWPLEDKLNNLMGYMLESGVFIRILDDTFYDALRIGHLHYFPMDGNSVEPLSLDYFRMPGTLLLVGYSMALVSFLILKKDATCMGCVHNESGV</sequence>
<proteinExistence type="predicted"/>
<comment type="subcellular location">
    <subcellularLocation>
        <location evidence="1">Cell membrane</location>
        <topology evidence="1">Multi-pass membrane protein</topology>
    </subcellularLocation>
</comment>
<dbReference type="SUPFAM" id="SSF53850">
    <property type="entry name" value="Periplasmic binding protein-like II"/>
    <property type="match status" value="1"/>
</dbReference>
<keyword evidence="5 8" id="KW-0472">Membrane</keyword>
<evidence type="ECO:0000256" key="3">
    <source>
        <dbReference type="ARBA" id="ARBA00022692"/>
    </source>
</evidence>
<feature type="transmembrane region" description="Helical" evidence="8">
    <location>
        <begin position="257"/>
        <end position="278"/>
    </location>
</feature>
<accession>A0A1I8MUQ0</accession>
<evidence type="ECO:0000256" key="1">
    <source>
        <dbReference type="ARBA" id="ARBA00004651"/>
    </source>
</evidence>
<evidence type="ECO:0000256" key="4">
    <source>
        <dbReference type="ARBA" id="ARBA00022989"/>
    </source>
</evidence>
<dbReference type="InterPro" id="IPR052192">
    <property type="entry name" value="Insect_Ionotropic_Sensory_Rcpt"/>
</dbReference>
<dbReference type="EnsemblMetazoa" id="MDOA008618-RA">
    <property type="protein sequence ID" value="MDOA008618-PA"/>
    <property type="gene ID" value="MDOA008618"/>
</dbReference>
<dbReference type="GO" id="GO:0005886">
    <property type="term" value="C:plasma membrane"/>
    <property type="evidence" value="ECO:0007669"/>
    <property type="project" value="UniProtKB-SubCell"/>
</dbReference>
<evidence type="ECO:0000256" key="6">
    <source>
        <dbReference type="ARBA" id="ARBA00023170"/>
    </source>
</evidence>
<dbReference type="VEuPathDB" id="VectorBase:MDOA008618"/>
<evidence type="ECO:0000256" key="7">
    <source>
        <dbReference type="ARBA" id="ARBA00023180"/>
    </source>
</evidence>
<reference evidence="9" key="1">
    <citation type="submission" date="2020-05" db="UniProtKB">
        <authorList>
            <consortium name="EnsemblMetazoa"/>
        </authorList>
    </citation>
    <scope>IDENTIFICATION</scope>
    <source>
        <strain evidence="9">Aabys</strain>
    </source>
</reference>
<feature type="transmembrane region" description="Helical" evidence="8">
    <location>
        <begin position="445"/>
        <end position="462"/>
    </location>
</feature>
<dbReference type="PANTHER" id="PTHR42643">
    <property type="entry name" value="IONOTROPIC RECEPTOR 20A-RELATED"/>
    <property type="match status" value="1"/>
</dbReference>
<evidence type="ECO:0000256" key="2">
    <source>
        <dbReference type="ARBA" id="ARBA00022475"/>
    </source>
</evidence>
<dbReference type="PANTHER" id="PTHR42643:SF41">
    <property type="entry name" value="IONOTROPIC RECEPTOR 20A-RELATED"/>
    <property type="match status" value="1"/>
</dbReference>
<keyword evidence="3 8" id="KW-0812">Transmembrane</keyword>
<dbReference type="eggNOG" id="ENOG502SXUQ">
    <property type="taxonomic scope" value="Eukaryota"/>
</dbReference>
<keyword evidence="6" id="KW-0675">Receptor</keyword>
<evidence type="ECO:0000313" key="9">
    <source>
        <dbReference type="EnsemblMetazoa" id="MDOA008618-PA"/>
    </source>
</evidence>
<keyword evidence="4 8" id="KW-1133">Transmembrane helix</keyword>